<evidence type="ECO:0000313" key="2">
    <source>
        <dbReference type="Proteomes" id="UP000618931"/>
    </source>
</evidence>
<reference evidence="1 2" key="1">
    <citation type="submission" date="2020-11" db="EMBL/GenBank/DDBJ databases">
        <authorList>
            <person name="Kim M.K."/>
        </authorList>
    </citation>
    <scope>NUCLEOTIDE SEQUENCE [LARGE SCALE GENOMIC DNA]</scope>
    <source>
        <strain evidence="1 2">BT662</strain>
    </source>
</reference>
<dbReference type="Pfam" id="PF17642">
    <property type="entry name" value="TssD"/>
    <property type="match status" value="1"/>
</dbReference>
<accession>A0ABS0HZB8</accession>
<protein>
    <submittedName>
        <fullName evidence="1">Uncharacterized protein</fullName>
    </submittedName>
</protein>
<evidence type="ECO:0000313" key="1">
    <source>
        <dbReference type="EMBL" id="MBF9219808.1"/>
    </source>
</evidence>
<name>A0ABS0HZB8_9BACT</name>
<gene>
    <name evidence="1" type="ORF">I2H31_01720</name>
</gene>
<sequence>MASFYAELEVDGHTYPVRWCRFAFEQAINERGRARGKVRHGQLHLRLDVPESDQLLAWAAAPRKPLAGHVTFFETNRLTARETVAFAAGECVGYEETFASGDGGDGAYVCLLTIAAGKLELTPGGPARAFVPAAARDYGAPLISPYSPTSVSVEPSVTQPKKKLVAGTAEHKQDRWERYQKRANSQWDYARWSQQYDTNMNNCSVGLSREREYCQAWAGESKTLKTAFTLRQIDIYRAEDDYCGQLKTGKVSLTAQAEIDLQKDADLVNNLYQVEYILEKGASKNFLTALNRIGATYKIGPQIP</sequence>
<dbReference type="EMBL" id="JADQDM010000001">
    <property type="protein sequence ID" value="MBF9219808.1"/>
    <property type="molecule type" value="Genomic_DNA"/>
</dbReference>
<comment type="caution">
    <text evidence="1">The sequence shown here is derived from an EMBL/GenBank/DDBJ whole genome shotgun (WGS) entry which is preliminary data.</text>
</comment>
<organism evidence="1 2">
    <name type="scientific">Hymenobacter ruricola</name>
    <dbReference type="NCBI Taxonomy" id="2791023"/>
    <lineage>
        <taxon>Bacteria</taxon>
        <taxon>Pseudomonadati</taxon>
        <taxon>Bacteroidota</taxon>
        <taxon>Cytophagia</taxon>
        <taxon>Cytophagales</taxon>
        <taxon>Hymenobacteraceae</taxon>
        <taxon>Hymenobacter</taxon>
    </lineage>
</organism>
<dbReference type="RefSeq" id="WP_196291274.1">
    <property type="nucleotide sequence ID" value="NZ_JADQDM010000001.1"/>
</dbReference>
<keyword evidence="2" id="KW-1185">Reference proteome</keyword>
<proteinExistence type="predicted"/>
<dbReference type="InterPro" id="IPR041408">
    <property type="entry name" value="Hcp_Tssd"/>
</dbReference>
<dbReference type="Proteomes" id="UP000618931">
    <property type="component" value="Unassembled WGS sequence"/>
</dbReference>